<dbReference type="AlphaFoldDB" id="A0A3B0TQT9"/>
<proteinExistence type="predicted"/>
<feature type="non-terminal residue" evidence="1">
    <location>
        <position position="1"/>
    </location>
</feature>
<dbReference type="EMBL" id="UOEP01000117">
    <property type="protein sequence ID" value="VAW20328.1"/>
    <property type="molecule type" value="Genomic_DNA"/>
</dbReference>
<gene>
    <name evidence="1" type="ORF">MNBD_BACTEROID01-1052</name>
</gene>
<sequence>KAKAKKDMEFVKYFTDPKFIAIVE</sequence>
<protein>
    <submittedName>
        <fullName evidence="1">Uncharacterized protein</fullName>
    </submittedName>
</protein>
<organism evidence="1">
    <name type="scientific">hydrothermal vent metagenome</name>
    <dbReference type="NCBI Taxonomy" id="652676"/>
    <lineage>
        <taxon>unclassified sequences</taxon>
        <taxon>metagenomes</taxon>
        <taxon>ecological metagenomes</taxon>
    </lineage>
</organism>
<evidence type="ECO:0000313" key="1">
    <source>
        <dbReference type="EMBL" id="VAW20328.1"/>
    </source>
</evidence>
<accession>A0A3B0TQT9</accession>
<name>A0A3B0TQT9_9ZZZZ</name>
<reference evidence="1" key="1">
    <citation type="submission" date="2018-06" db="EMBL/GenBank/DDBJ databases">
        <authorList>
            <person name="Zhirakovskaya E."/>
        </authorList>
    </citation>
    <scope>NUCLEOTIDE SEQUENCE</scope>
</reference>